<dbReference type="SUPFAM" id="SSF75304">
    <property type="entry name" value="Amidase signature (AS) enzymes"/>
    <property type="match status" value="1"/>
</dbReference>
<dbReference type="GO" id="GO:0004843">
    <property type="term" value="F:cysteine-type deubiquitinase activity"/>
    <property type="evidence" value="ECO:0007669"/>
    <property type="project" value="UniProtKB-EC"/>
</dbReference>
<feature type="domain" description="Amidase" evidence="7">
    <location>
        <begin position="103"/>
        <end position="548"/>
    </location>
</feature>
<dbReference type="GO" id="GO:0006508">
    <property type="term" value="P:proteolysis"/>
    <property type="evidence" value="ECO:0007669"/>
    <property type="project" value="UniProtKB-KW"/>
</dbReference>
<keyword evidence="4" id="KW-0833">Ubl conjugation pathway</keyword>
<dbReference type="Pfam" id="PF02099">
    <property type="entry name" value="Josephin"/>
    <property type="match status" value="1"/>
</dbReference>
<organism evidence="9 10">
    <name type="scientific">Rotaria magnacalcarata</name>
    <dbReference type="NCBI Taxonomy" id="392030"/>
    <lineage>
        <taxon>Eukaryota</taxon>
        <taxon>Metazoa</taxon>
        <taxon>Spiralia</taxon>
        <taxon>Gnathifera</taxon>
        <taxon>Rotifera</taxon>
        <taxon>Eurotatoria</taxon>
        <taxon>Bdelloidea</taxon>
        <taxon>Philodinida</taxon>
        <taxon>Philodinidae</taxon>
        <taxon>Rotaria</taxon>
    </lineage>
</organism>
<dbReference type="InterPro" id="IPR036928">
    <property type="entry name" value="AS_sf"/>
</dbReference>
<dbReference type="InterPro" id="IPR006155">
    <property type="entry name" value="Josephin"/>
</dbReference>
<dbReference type="EC" id="3.4.19.12" evidence="2"/>
<keyword evidence="6" id="KW-0472">Membrane</keyword>
<dbReference type="GO" id="GO:0016579">
    <property type="term" value="P:protein deubiquitination"/>
    <property type="evidence" value="ECO:0007669"/>
    <property type="project" value="InterPro"/>
</dbReference>
<evidence type="ECO:0000256" key="4">
    <source>
        <dbReference type="ARBA" id="ARBA00022786"/>
    </source>
</evidence>
<dbReference type="EMBL" id="CAJNRF010010740">
    <property type="protein sequence ID" value="CAF2124393.1"/>
    <property type="molecule type" value="Genomic_DNA"/>
</dbReference>
<comment type="caution">
    <text evidence="9">The sequence shown here is derived from an EMBL/GenBank/DDBJ whole genome shotgun (WGS) entry which is preliminary data.</text>
</comment>
<keyword evidence="6" id="KW-0812">Transmembrane</keyword>
<dbReference type="PANTHER" id="PTHR42678">
    <property type="entry name" value="AMIDASE"/>
    <property type="match status" value="1"/>
</dbReference>
<reference evidence="9" key="1">
    <citation type="submission" date="2021-02" db="EMBL/GenBank/DDBJ databases">
        <authorList>
            <person name="Nowell W R."/>
        </authorList>
    </citation>
    <scope>NUCLEOTIDE SEQUENCE</scope>
</reference>
<proteinExistence type="predicted"/>
<keyword evidence="6" id="KW-1133">Transmembrane helix</keyword>
<dbReference type="Proteomes" id="UP000663856">
    <property type="component" value="Unassembled WGS sequence"/>
</dbReference>
<evidence type="ECO:0000313" key="10">
    <source>
        <dbReference type="Proteomes" id="UP000663856"/>
    </source>
</evidence>
<dbReference type="AlphaFoldDB" id="A0A816VRV0"/>
<dbReference type="Gene3D" id="3.90.1300.10">
    <property type="entry name" value="Amidase signature (AS) domain"/>
    <property type="match status" value="1"/>
</dbReference>
<evidence type="ECO:0000256" key="6">
    <source>
        <dbReference type="SAM" id="Phobius"/>
    </source>
</evidence>
<dbReference type="PANTHER" id="PTHR42678:SF34">
    <property type="entry name" value="OS04G0183300 PROTEIN"/>
    <property type="match status" value="1"/>
</dbReference>
<evidence type="ECO:0000256" key="5">
    <source>
        <dbReference type="ARBA" id="ARBA00022801"/>
    </source>
</evidence>
<evidence type="ECO:0000313" key="9">
    <source>
        <dbReference type="EMBL" id="CAF2124393.1"/>
    </source>
</evidence>
<evidence type="ECO:0000256" key="3">
    <source>
        <dbReference type="ARBA" id="ARBA00022670"/>
    </source>
</evidence>
<evidence type="ECO:0000256" key="2">
    <source>
        <dbReference type="ARBA" id="ARBA00012759"/>
    </source>
</evidence>
<evidence type="ECO:0000256" key="1">
    <source>
        <dbReference type="ARBA" id="ARBA00000707"/>
    </source>
</evidence>
<evidence type="ECO:0000259" key="7">
    <source>
        <dbReference type="Pfam" id="PF01425"/>
    </source>
</evidence>
<name>A0A816VRV0_9BILA</name>
<dbReference type="InterPro" id="IPR027417">
    <property type="entry name" value="P-loop_NTPase"/>
</dbReference>
<dbReference type="Gene3D" id="3.90.70.40">
    <property type="match status" value="1"/>
</dbReference>
<feature type="domain" description="Josephin" evidence="8">
    <location>
        <begin position="907"/>
        <end position="1011"/>
    </location>
</feature>
<comment type="catalytic activity">
    <reaction evidence="1">
        <text>Thiol-dependent hydrolysis of ester, thioester, amide, peptide and isopeptide bonds formed by the C-terminal Gly of ubiquitin (a 76-residue protein attached to proteins as an intracellular targeting signal).</text>
        <dbReference type="EC" id="3.4.19.12"/>
    </reaction>
</comment>
<keyword evidence="3" id="KW-0645">Protease</keyword>
<sequence length="1027" mass="115746">MTTEAININGNVVNVKKTSWWLTYRLEILIILVFLLVLITFLISFITRRDTVSIPITSTTSLPIAHCPISCSIHTHLPPIDLVTVSISSLARDLSNCRYSSTDLVRWYLMRIDAVNRRGSHPLYAVIETNPDALTIANMLDQERQITGPRSSLHGIPILVKDNTATNDKMQTTAGSLALIGARVVRDAHVVDRLRQAGAIILGKASLSEWSNFRSLNKSREGWSARGGPVNSAYVANGDPLGSSSGTAVAVSAGLCAGGLGTETAGSIVAPSSVASIVGLKPTVGLTSRSGVIPISRFHDSIGPMGRTVEDVALMLEIMQGIDARDEATQQVNAIRHRNYSQFLRDVEGLRGLRLGIARQSINVTKELEGVINKTTELMRSYGATIISSINISSFDSDQISDDLLSLLMINFPEDIANYLMGLSNTTMRSLTDLIEFNIKHADEEFHPLFAPNQDLFELSNNASNISYANQSSLLNRTRILGGQLGIDLALTTYNLDALISPRVDSPLTTMAAAAGYPLIIVPLGYHQSDGEPYGLTIAGTAWSEAMLIRVAHGFEQASRVRDQRRPHTPFFKSKKSSERTCKVNLKPSTDENKCGSLYQRLPICVGSKVLIGRNIDQDNFVVNGTDATVTEIVWEDPRDFITTSLRTDDLFSELSNVINTKLPKYVELKLYNGQIYKLEPQEARFNDMDSINMTRLQLPLALGYAITIHRTQCMTYSKLVVDLGGRYWKPGMFYTVFSRTGRITDIILLAYDRKSFKTSVEGLKEIERLQIMEKERPLRIDDFLCETVIKLHFMLDEKIRFFKIQNVTPDANIDYDFDLNNIEREIENPHHELEHTIKRIKMTTDNNLNNVFDNRDNTINPEDVIVCERQYRLFCGRRALLATELATQELITREDVHTLRDVYFNKSNGYYNIQVIKNALQLQCNIELIQLDGRNVITNSENSFIRNHIFDVQALFIQQADHYFCARRFDNCPDHFFLINSLTYDKHKKIQRNRINDYIDYLHEHDSCVYVPVCANIIKWKLYHLI</sequence>
<accession>A0A816VRV0</accession>
<keyword evidence="5" id="KW-0378">Hydrolase</keyword>
<dbReference type="SUPFAM" id="SSF52540">
    <property type="entry name" value="P-loop containing nucleoside triphosphate hydrolases"/>
    <property type="match status" value="1"/>
</dbReference>
<feature type="transmembrane region" description="Helical" evidence="6">
    <location>
        <begin position="26"/>
        <end position="46"/>
    </location>
</feature>
<dbReference type="InterPro" id="IPR023631">
    <property type="entry name" value="Amidase_dom"/>
</dbReference>
<protein>
    <recommendedName>
        <fullName evidence="2">ubiquitinyl hydrolase 1</fullName>
        <ecNumber evidence="2">3.4.19.12</ecNumber>
    </recommendedName>
</protein>
<gene>
    <name evidence="9" type="ORF">WKI299_LOCUS25037</name>
</gene>
<evidence type="ECO:0000259" key="8">
    <source>
        <dbReference type="Pfam" id="PF02099"/>
    </source>
</evidence>
<dbReference type="Pfam" id="PF01425">
    <property type="entry name" value="Amidase"/>
    <property type="match status" value="1"/>
</dbReference>